<accession>A0A2A7FNT5</accession>
<feature type="region of interest" description="Disordered" evidence="1">
    <location>
        <begin position="139"/>
        <end position="169"/>
    </location>
</feature>
<dbReference type="RefSeq" id="WP_097883525.1">
    <property type="nucleotide sequence ID" value="NZ_NUIL01000015.1"/>
</dbReference>
<dbReference type="EMBL" id="NUIL01000015">
    <property type="protein sequence ID" value="PGO29232.1"/>
    <property type="molecule type" value="Genomic_DNA"/>
</dbReference>
<evidence type="ECO:0000313" key="2">
    <source>
        <dbReference type="EMBL" id="PGO29232.1"/>
    </source>
</evidence>
<feature type="compositionally biased region" description="Basic and acidic residues" evidence="1">
    <location>
        <begin position="154"/>
        <end position="165"/>
    </location>
</feature>
<gene>
    <name evidence="2" type="ORF">CN984_12470</name>
</gene>
<dbReference type="Pfam" id="PF06970">
    <property type="entry name" value="RepA_N"/>
    <property type="match status" value="1"/>
</dbReference>
<reference evidence="2 3" key="1">
    <citation type="submission" date="2017-09" db="EMBL/GenBank/DDBJ databases">
        <title>Large-scale bioinformatics analysis of Bacillus genomes uncovers conserved roles of natural products in bacterial physiology.</title>
        <authorList>
            <consortium name="Agbiome Team Llc"/>
            <person name="Bleich R.M."/>
            <person name="Grubbs K.J."/>
            <person name="Santa Maria K.C."/>
            <person name="Allen S.E."/>
            <person name="Farag S."/>
            <person name="Shank E.A."/>
            <person name="Bowers A."/>
        </authorList>
    </citation>
    <scope>NUCLEOTIDE SEQUENCE [LARGE SCALE GENOMIC DNA]</scope>
    <source>
        <strain evidence="2 3">AFS050027</strain>
    </source>
</reference>
<evidence type="ECO:0000313" key="3">
    <source>
        <dbReference type="Proteomes" id="UP000223777"/>
    </source>
</evidence>
<sequence length="330" mass="38897">MENKRFFTIEDTQTLIYFQLPKVLMIADKYKKLSNDAKLLYCYYLDLNKKSMKYNWKDKDGHYYIKFKDEKGMAFIGCASEKYNKLKKELLKYELIHIVKTGQGKTNITYVLKLEYTDEDIYKVNEVFEEVAEDAEQTDEKAELRKSKVPTESSDLRKSNAKKFENQTSRNSKIEELDIRKSNDINKNNLIENDSSENDFNENNLNLNLNVVETLWDTSLPMELKRWIKVKVYEKSLSISNEQVLLLEDAYKYQINKGWIISDCGSEYTGAISDKEFTGSISKMLDTVNDIHNMKGLVQSWVQKAYDFKVTNLVKPVYERQVPFYNWLEE</sequence>
<organism evidence="2 3">
    <name type="scientific">Bacillus cereus</name>
    <dbReference type="NCBI Taxonomy" id="1396"/>
    <lineage>
        <taxon>Bacteria</taxon>
        <taxon>Bacillati</taxon>
        <taxon>Bacillota</taxon>
        <taxon>Bacilli</taxon>
        <taxon>Bacillales</taxon>
        <taxon>Bacillaceae</taxon>
        <taxon>Bacillus</taxon>
        <taxon>Bacillus cereus group</taxon>
    </lineage>
</organism>
<protein>
    <submittedName>
        <fullName evidence="2">Uncharacterized protein</fullName>
    </submittedName>
</protein>
<dbReference type="InterPro" id="IPR010724">
    <property type="entry name" value="RepA_N"/>
</dbReference>
<proteinExistence type="predicted"/>
<evidence type="ECO:0000256" key="1">
    <source>
        <dbReference type="SAM" id="MobiDB-lite"/>
    </source>
</evidence>
<dbReference type="Proteomes" id="UP000223777">
    <property type="component" value="Unassembled WGS sequence"/>
</dbReference>
<comment type="caution">
    <text evidence="2">The sequence shown here is derived from an EMBL/GenBank/DDBJ whole genome shotgun (WGS) entry which is preliminary data.</text>
</comment>
<dbReference type="AlphaFoldDB" id="A0A2A7FNT5"/>
<name>A0A2A7FNT5_BACCE</name>